<dbReference type="PROSITE" id="PS52004">
    <property type="entry name" value="KS3_2"/>
    <property type="match status" value="1"/>
</dbReference>
<dbReference type="PANTHER" id="PTHR11712:SF336">
    <property type="entry name" value="3-OXOACYL-[ACYL-CARRIER-PROTEIN] SYNTHASE, MITOCHONDRIAL"/>
    <property type="match status" value="1"/>
</dbReference>
<dbReference type="InterPro" id="IPR016039">
    <property type="entry name" value="Thiolase-like"/>
</dbReference>
<evidence type="ECO:0000259" key="5">
    <source>
        <dbReference type="PROSITE" id="PS52004"/>
    </source>
</evidence>
<dbReference type="PROSITE" id="PS00606">
    <property type="entry name" value="KS3_1"/>
    <property type="match status" value="1"/>
</dbReference>
<dbReference type="InterPro" id="IPR014030">
    <property type="entry name" value="Ketoacyl_synth_N"/>
</dbReference>
<dbReference type="RefSeq" id="WP_015596790.1">
    <property type="nucleotide sequence ID" value="NC_021172.1"/>
</dbReference>
<dbReference type="SMART" id="SM00825">
    <property type="entry name" value="PKS_KS"/>
    <property type="match status" value="1"/>
</dbReference>
<dbReference type="GO" id="GO:0006633">
    <property type="term" value="P:fatty acid biosynthetic process"/>
    <property type="evidence" value="ECO:0007669"/>
    <property type="project" value="InterPro"/>
</dbReference>
<dbReference type="InterPro" id="IPR014031">
    <property type="entry name" value="Ketoacyl_synth_C"/>
</dbReference>
<accession>N0B1B8</accession>
<dbReference type="GO" id="GO:0004315">
    <property type="term" value="F:3-oxoacyl-[acyl-carrier-protein] synthase activity"/>
    <property type="evidence" value="ECO:0007669"/>
    <property type="project" value="UniProtKB-EC"/>
</dbReference>
<protein>
    <submittedName>
        <fullName evidence="6">3-oxoacyl-(Acyl carrier protein) synthase II</fullName>
        <ecNumber evidence="6">2.3.1.41</ecNumber>
    </submittedName>
</protein>
<organism evidence="6 7">
    <name type="scientific">Hyphomicrobium denitrificans 1NES1</name>
    <dbReference type="NCBI Taxonomy" id="670307"/>
    <lineage>
        <taxon>Bacteria</taxon>
        <taxon>Pseudomonadati</taxon>
        <taxon>Pseudomonadota</taxon>
        <taxon>Alphaproteobacteria</taxon>
        <taxon>Hyphomicrobiales</taxon>
        <taxon>Hyphomicrobiaceae</taxon>
        <taxon>Hyphomicrobium</taxon>
    </lineage>
</organism>
<reference evidence="6 7" key="1">
    <citation type="journal article" date="2013" name="Genome Announc.">
        <title>Genome sequences for three denitrifying bacterial strains isolated from a uranium- and nitrate-contaminated subsurface environment.</title>
        <authorList>
            <person name="Venkatramanan R."/>
            <person name="Prakash O."/>
            <person name="Woyke T."/>
            <person name="Chain P."/>
            <person name="Goodwin L.A."/>
            <person name="Watson D."/>
            <person name="Brooks S."/>
            <person name="Kostka J.E."/>
            <person name="Green S.J."/>
        </authorList>
    </citation>
    <scope>NUCLEOTIDE SEQUENCE [LARGE SCALE GENOMIC DNA]</scope>
    <source>
        <strain evidence="6 7">1NES1</strain>
    </source>
</reference>
<evidence type="ECO:0000256" key="4">
    <source>
        <dbReference type="RuleBase" id="RU003694"/>
    </source>
</evidence>
<sequence length="424" mass="44602">MSQGHDKKGRPLVAVTGMGVVTSLGIGKIDNWAALSQGRSGIRAISRFPTDGLRTTIAGTVDTLNSTPYSAPSLSIAMALEAAKEALDEARVGSNGAFPGPLFLATPPAELEWPQRRALYERPPTTNDTGYRRLLASARGSDWSEMQSLFQFSSVANHVAQRLGTRGIPISVSTACASGATAIQLGVEAIRRGETDIAICIGTDSSVQIEALIRFSLLSALSTSNNSPEQASKPFSKNRDGFVMAEGAGALVLESYRGAQMRGARTLGFIRGCGEKADDYHRTRSKPDGTAIIGAIRNAIDDAGISPDEVDYVNAHGTSTPENDKMEYLSLKAVLGDRVANVPISSNKSMIGHTLSAAGAIEAVFSLMTIRNGLLPPTINYAVPDAEIPMDVVPNVARQANVQTVLSNSFGFGGQNASLVLAAP</sequence>
<comment type="similarity">
    <text evidence="2 4">Belongs to the thiolase-like superfamily. Beta-ketoacyl-ACP synthases family.</text>
</comment>
<dbReference type="NCBIfam" id="NF005076">
    <property type="entry name" value="PRK06501.1"/>
    <property type="match status" value="1"/>
</dbReference>
<gene>
    <name evidence="6" type="ORF">HYPDE_25343</name>
</gene>
<dbReference type="HOGENOM" id="CLU_000022_69_2_5"/>
<evidence type="ECO:0000313" key="7">
    <source>
        <dbReference type="Proteomes" id="UP000005952"/>
    </source>
</evidence>
<evidence type="ECO:0000256" key="3">
    <source>
        <dbReference type="ARBA" id="ARBA00022679"/>
    </source>
</evidence>
<dbReference type="EC" id="2.3.1.41" evidence="6"/>
<dbReference type="Proteomes" id="UP000005952">
    <property type="component" value="Chromosome"/>
</dbReference>
<dbReference type="eggNOG" id="COG0304">
    <property type="taxonomic scope" value="Bacteria"/>
</dbReference>
<keyword evidence="6" id="KW-0012">Acyltransferase</keyword>
<dbReference type="Pfam" id="PF02801">
    <property type="entry name" value="Ketoacyl-synt_C"/>
    <property type="match status" value="1"/>
</dbReference>
<dbReference type="EMBL" id="CP005587">
    <property type="protein sequence ID" value="AGK56753.1"/>
    <property type="molecule type" value="Genomic_DNA"/>
</dbReference>
<dbReference type="Gene3D" id="3.40.47.10">
    <property type="match status" value="1"/>
</dbReference>
<dbReference type="GO" id="GO:0005829">
    <property type="term" value="C:cytosol"/>
    <property type="evidence" value="ECO:0007669"/>
    <property type="project" value="TreeGrafter"/>
</dbReference>
<feature type="domain" description="Ketosynthase family 3 (KS3)" evidence="5">
    <location>
        <begin position="10"/>
        <end position="423"/>
    </location>
</feature>
<evidence type="ECO:0000256" key="2">
    <source>
        <dbReference type="ARBA" id="ARBA00008467"/>
    </source>
</evidence>
<dbReference type="InterPro" id="IPR020841">
    <property type="entry name" value="PKS_Beta-ketoAc_synthase_dom"/>
</dbReference>
<dbReference type="InterPro" id="IPR018201">
    <property type="entry name" value="Ketoacyl_synth_AS"/>
</dbReference>
<keyword evidence="7" id="KW-1185">Reference proteome</keyword>
<name>N0B1B8_9HYPH</name>
<dbReference type="CDD" id="cd00834">
    <property type="entry name" value="KAS_I_II"/>
    <property type="match status" value="1"/>
</dbReference>
<dbReference type="OrthoDB" id="9808669at2"/>
<proteinExistence type="inferred from homology"/>
<keyword evidence="3 4" id="KW-0808">Transferase</keyword>
<dbReference type="PANTHER" id="PTHR11712">
    <property type="entry name" value="POLYKETIDE SYNTHASE-RELATED"/>
    <property type="match status" value="1"/>
</dbReference>
<evidence type="ECO:0000313" key="6">
    <source>
        <dbReference type="EMBL" id="AGK56753.1"/>
    </source>
</evidence>
<evidence type="ECO:0000256" key="1">
    <source>
        <dbReference type="ARBA" id="ARBA00005194"/>
    </source>
</evidence>
<dbReference type="KEGG" id="hdt:HYPDE_25343"/>
<comment type="pathway">
    <text evidence="1">Lipid metabolism; fatty acid biosynthesis.</text>
</comment>
<dbReference type="AlphaFoldDB" id="N0B1B8"/>
<dbReference type="SUPFAM" id="SSF53901">
    <property type="entry name" value="Thiolase-like"/>
    <property type="match status" value="2"/>
</dbReference>
<dbReference type="InterPro" id="IPR000794">
    <property type="entry name" value="Beta-ketoacyl_synthase"/>
</dbReference>
<dbReference type="STRING" id="670307.HYPDE_25343"/>
<dbReference type="Pfam" id="PF00109">
    <property type="entry name" value="ketoacyl-synt"/>
    <property type="match status" value="1"/>
</dbReference>